<dbReference type="InterPro" id="IPR039798">
    <property type="entry name" value="Sulfhydryl_oxidase"/>
</dbReference>
<dbReference type="GO" id="GO:0016971">
    <property type="term" value="F:flavin-dependent sulfhydryl oxidase activity"/>
    <property type="evidence" value="ECO:0007669"/>
    <property type="project" value="InterPro"/>
</dbReference>
<evidence type="ECO:0000256" key="5">
    <source>
        <dbReference type="ARBA" id="ARBA00022827"/>
    </source>
</evidence>
<proteinExistence type="inferred from homology"/>
<dbReference type="PhylomeDB" id="B3LVJ9"/>
<dbReference type="GO" id="GO:0003756">
    <property type="term" value="F:protein disulfide isomerase activity"/>
    <property type="evidence" value="ECO:0007669"/>
    <property type="project" value="TreeGrafter"/>
</dbReference>
<dbReference type="GO" id="GO:0005615">
    <property type="term" value="C:extracellular space"/>
    <property type="evidence" value="ECO:0007669"/>
    <property type="project" value="TreeGrafter"/>
</dbReference>
<evidence type="ECO:0000259" key="12">
    <source>
        <dbReference type="PROSITE" id="PS51324"/>
    </source>
</evidence>
<dbReference type="FunFam" id="3.40.30.10:FF:000347">
    <property type="entry name" value="Sulfhydryl oxidase"/>
    <property type="match status" value="1"/>
</dbReference>
<feature type="chain" id="PRO_5002789154" description="Sulfhydryl oxidase" evidence="11">
    <location>
        <begin position="17"/>
        <end position="540"/>
    </location>
</feature>
<dbReference type="InParanoid" id="B3LVJ9"/>
<dbReference type="SUPFAM" id="SSF69000">
    <property type="entry name" value="FAD-dependent thiol oxidase"/>
    <property type="match status" value="1"/>
</dbReference>
<feature type="domain" description="Thioredoxin" evidence="13">
    <location>
        <begin position="24"/>
        <end position="173"/>
    </location>
</feature>
<dbReference type="Gene3D" id="1.20.120.310">
    <property type="entry name" value="ERV/ALR sulfhydryl oxidase domain"/>
    <property type="match status" value="1"/>
</dbReference>
<evidence type="ECO:0000256" key="10">
    <source>
        <dbReference type="RuleBase" id="RU371123"/>
    </source>
</evidence>
<dbReference type="Gene3D" id="1.20.120.1960">
    <property type="entry name" value="QSOX sulfhydryl oxidase domain"/>
    <property type="match status" value="1"/>
</dbReference>
<dbReference type="InterPro" id="IPR040986">
    <property type="entry name" value="QSOX_FAD-bd_dom"/>
</dbReference>
<dbReference type="GeneID" id="6500836"/>
<feature type="domain" description="ERV/ALR sulfhydryl oxidase" evidence="12">
    <location>
        <begin position="391"/>
        <end position="493"/>
    </location>
</feature>
<dbReference type="GO" id="GO:0006457">
    <property type="term" value="P:protein folding"/>
    <property type="evidence" value="ECO:0007669"/>
    <property type="project" value="TreeGrafter"/>
</dbReference>
<dbReference type="EMBL" id="CH902617">
    <property type="protein sequence ID" value="EDV42569.1"/>
    <property type="molecule type" value="Genomic_DNA"/>
</dbReference>
<dbReference type="PANTHER" id="PTHR22897">
    <property type="entry name" value="QUIESCIN Q6-RELATED SULFHYDRYL OXIDASE"/>
    <property type="match status" value="1"/>
</dbReference>
<evidence type="ECO:0000313" key="15">
    <source>
        <dbReference type="Proteomes" id="UP000007801"/>
    </source>
</evidence>
<dbReference type="Pfam" id="PF04777">
    <property type="entry name" value="Evr1_Alr"/>
    <property type="match status" value="1"/>
</dbReference>
<evidence type="ECO:0000256" key="7">
    <source>
        <dbReference type="ARBA" id="ARBA00023157"/>
    </source>
</evidence>
<evidence type="ECO:0000313" key="14">
    <source>
        <dbReference type="EMBL" id="EDV42569.1"/>
    </source>
</evidence>
<evidence type="ECO:0000256" key="9">
    <source>
        <dbReference type="ARBA" id="ARBA00048864"/>
    </source>
</evidence>
<dbReference type="PANTHER" id="PTHR22897:SF8">
    <property type="entry name" value="SULFHYDRYL OXIDASE"/>
    <property type="match status" value="1"/>
</dbReference>
<evidence type="ECO:0000256" key="3">
    <source>
        <dbReference type="ARBA" id="ARBA00022630"/>
    </source>
</evidence>
<evidence type="ECO:0000256" key="1">
    <source>
        <dbReference type="ARBA" id="ARBA00001974"/>
    </source>
</evidence>
<dbReference type="KEGG" id="dan:6500836"/>
<gene>
    <name evidence="14" type="primary">Dana\GF18057</name>
    <name evidence="14" type="synonym">dana_GLEANR_19317</name>
    <name evidence="14" type="ORF">GF18057</name>
</gene>
<dbReference type="OrthoDB" id="59470at2759"/>
<evidence type="ECO:0000256" key="8">
    <source>
        <dbReference type="ARBA" id="ARBA00023180"/>
    </source>
</evidence>
<dbReference type="InterPro" id="IPR017905">
    <property type="entry name" value="ERV/ALR_sulphydryl_oxidase"/>
</dbReference>
<dbReference type="Pfam" id="PF18371">
    <property type="entry name" value="FAD_SOX"/>
    <property type="match status" value="1"/>
</dbReference>
<sequence length="540" mass="61265">MIRLLFCLMILAPGLGYRINQNEASLYSKDDNVVMLDSDSLPPTLSQKSESKLVQFLNSFCGDCQRFAPVFKSLSRDLYQWRRVLHIYAVDCAQEWNVEICREFNIRQTPTLRYFSAVLAGKDLGLGVDIPSQDPKVIFSTLADLVSMDKYDLPGQPNFEFVMPSDTLDSLFQHDGQAFVALVYQPKDSQIGRDSILSLLPYDQLSVRVFEDYQSLFNLGIQPSNQTVFMIDREGKTEALSVNESYQASIGKFLQNRNYKPVPSLPETIKSDASDFLDQQKQAIIVQVLNHPRKIYRADLEQAVDKLLHIELPKTLIFRGANFMALQSFLRVLSQLNPLNKNGKVLLLGLDKALSAFNQTSGSEFADTVNALEKPLPKVFKGKRYVGCVSSKPFLRGFTCSLWSLFHFLTVEAAKSPNQLPPGTVLSAIHGFAKYFFGCSDCSNHFQEMAKRRRMDLVRTHDEEILWLWAGHNEVNKRLSGDATEDPKFPKIQFPSSEDCPSCRTNNSDWHTGEVLQYLKDLYNKENLSFYGLPTSQGYN</sequence>
<keyword evidence="4 11" id="KW-0732">Signal</keyword>
<dbReference type="FunCoup" id="B3LVJ9">
    <property type="interactions" value="56"/>
</dbReference>
<keyword evidence="3 10" id="KW-0285">Flavoprotein</keyword>
<dbReference type="SUPFAM" id="SSF52833">
    <property type="entry name" value="Thioredoxin-like"/>
    <property type="match status" value="1"/>
</dbReference>
<evidence type="ECO:0000259" key="13">
    <source>
        <dbReference type="PROSITE" id="PS51352"/>
    </source>
</evidence>
<dbReference type="InterPro" id="IPR036249">
    <property type="entry name" value="Thioredoxin-like_sf"/>
</dbReference>
<evidence type="ECO:0000256" key="4">
    <source>
        <dbReference type="ARBA" id="ARBA00022729"/>
    </source>
</evidence>
<keyword evidence="15" id="KW-1185">Reference proteome</keyword>
<feature type="signal peptide" evidence="11">
    <location>
        <begin position="1"/>
        <end position="16"/>
    </location>
</feature>
<dbReference type="STRING" id="7217.B3LVJ9"/>
<dbReference type="PROSITE" id="PS51324">
    <property type="entry name" value="ERV_ALR"/>
    <property type="match status" value="1"/>
</dbReference>
<dbReference type="OMA" id="LWRVHNF"/>
<comment type="catalytic activity">
    <reaction evidence="9 10">
        <text>2 R'C(R)SH + O2 = R'C(R)S-S(R)CR' + H2O2</text>
        <dbReference type="Rhea" id="RHEA:17357"/>
        <dbReference type="ChEBI" id="CHEBI:15379"/>
        <dbReference type="ChEBI" id="CHEBI:16240"/>
        <dbReference type="ChEBI" id="CHEBI:16520"/>
        <dbReference type="ChEBI" id="CHEBI:17412"/>
        <dbReference type="EC" id="1.8.3.2"/>
    </reaction>
</comment>
<dbReference type="InterPro" id="IPR013766">
    <property type="entry name" value="Thioredoxin_domain"/>
</dbReference>
<keyword evidence="8" id="KW-0325">Glycoprotein</keyword>
<keyword evidence="7" id="KW-1015">Disulfide bond</keyword>
<dbReference type="FunFam" id="1.20.120.310:FF:000001">
    <property type="entry name" value="Sulfhydryl oxidase"/>
    <property type="match status" value="1"/>
</dbReference>
<dbReference type="GO" id="GO:0000139">
    <property type="term" value="C:Golgi membrane"/>
    <property type="evidence" value="ECO:0007669"/>
    <property type="project" value="TreeGrafter"/>
</dbReference>
<dbReference type="InterPro" id="IPR036774">
    <property type="entry name" value="ERV/ALR_sulphydryl_oxid_sf"/>
</dbReference>
<dbReference type="Pfam" id="PF00085">
    <property type="entry name" value="Thioredoxin"/>
    <property type="match status" value="1"/>
</dbReference>
<dbReference type="AlphaFoldDB" id="B3LVJ9"/>
<dbReference type="Gene3D" id="3.40.30.10">
    <property type="entry name" value="Glutaredoxin"/>
    <property type="match status" value="2"/>
</dbReference>
<dbReference type="EC" id="1.8.3.2" evidence="10"/>
<dbReference type="CDD" id="cd02992">
    <property type="entry name" value="PDI_a_QSOX"/>
    <property type="match status" value="1"/>
</dbReference>
<dbReference type="SMR" id="B3LVJ9"/>
<dbReference type="Proteomes" id="UP000007801">
    <property type="component" value="Unassembled WGS sequence"/>
</dbReference>
<organism evidence="14 15">
    <name type="scientific">Drosophila ananassae</name>
    <name type="common">Fruit fly</name>
    <dbReference type="NCBI Taxonomy" id="7217"/>
    <lineage>
        <taxon>Eukaryota</taxon>
        <taxon>Metazoa</taxon>
        <taxon>Ecdysozoa</taxon>
        <taxon>Arthropoda</taxon>
        <taxon>Hexapoda</taxon>
        <taxon>Insecta</taxon>
        <taxon>Pterygota</taxon>
        <taxon>Neoptera</taxon>
        <taxon>Endopterygota</taxon>
        <taxon>Diptera</taxon>
        <taxon>Brachycera</taxon>
        <taxon>Muscomorpha</taxon>
        <taxon>Ephydroidea</taxon>
        <taxon>Drosophilidae</taxon>
        <taxon>Drosophila</taxon>
        <taxon>Sophophora</taxon>
    </lineage>
</organism>
<evidence type="ECO:0000256" key="11">
    <source>
        <dbReference type="SAM" id="SignalP"/>
    </source>
</evidence>
<accession>B3LVJ9</accession>
<dbReference type="PROSITE" id="PS51352">
    <property type="entry name" value="THIOREDOXIN_2"/>
    <property type="match status" value="1"/>
</dbReference>
<dbReference type="eggNOG" id="KOG1731">
    <property type="taxonomic scope" value="Eukaryota"/>
</dbReference>
<name>B3LVJ9_DROAN</name>
<reference evidence="14 15" key="1">
    <citation type="journal article" date="2007" name="Nature">
        <title>Evolution of genes and genomes on the Drosophila phylogeny.</title>
        <authorList>
            <consortium name="Drosophila 12 Genomes Consortium"/>
            <person name="Clark A.G."/>
            <person name="Eisen M.B."/>
            <person name="Smith D.R."/>
            <person name="Bergman C.M."/>
            <person name="Oliver B."/>
            <person name="Markow T.A."/>
            <person name="Kaufman T.C."/>
            <person name="Kellis M."/>
            <person name="Gelbart W."/>
            <person name="Iyer V.N."/>
            <person name="Pollard D.A."/>
            <person name="Sackton T.B."/>
            <person name="Larracuente A.M."/>
            <person name="Singh N.D."/>
            <person name="Abad J.P."/>
            <person name="Abt D.N."/>
            <person name="Adryan B."/>
            <person name="Aguade M."/>
            <person name="Akashi H."/>
            <person name="Anderson W.W."/>
            <person name="Aquadro C.F."/>
            <person name="Ardell D.H."/>
            <person name="Arguello R."/>
            <person name="Artieri C.G."/>
            <person name="Barbash D.A."/>
            <person name="Barker D."/>
            <person name="Barsanti P."/>
            <person name="Batterham P."/>
            <person name="Batzoglou S."/>
            <person name="Begun D."/>
            <person name="Bhutkar A."/>
            <person name="Blanco E."/>
            <person name="Bosak S.A."/>
            <person name="Bradley R.K."/>
            <person name="Brand A.D."/>
            <person name="Brent M.R."/>
            <person name="Brooks A.N."/>
            <person name="Brown R.H."/>
            <person name="Butlin R.K."/>
            <person name="Caggese C."/>
            <person name="Calvi B.R."/>
            <person name="Bernardo de Carvalho A."/>
            <person name="Caspi A."/>
            <person name="Castrezana S."/>
            <person name="Celniker S.E."/>
            <person name="Chang J.L."/>
            <person name="Chapple C."/>
            <person name="Chatterji S."/>
            <person name="Chinwalla A."/>
            <person name="Civetta A."/>
            <person name="Clifton S.W."/>
            <person name="Comeron J.M."/>
            <person name="Costello J.C."/>
            <person name="Coyne J.A."/>
            <person name="Daub J."/>
            <person name="David R.G."/>
            <person name="Delcher A.L."/>
            <person name="Delehaunty K."/>
            <person name="Do C.B."/>
            <person name="Ebling H."/>
            <person name="Edwards K."/>
            <person name="Eickbush T."/>
            <person name="Evans J.D."/>
            <person name="Filipski A."/>
            <person name="Findeiss S."/>
            <person name="Freyhult E."/>
            <person name="Fulton L."/>
            <person name="Fulton R."/>
            <person name="Garcia A.C."/>
            <person name="Gardiner A."/>
            <person name="Garfield D.A."/>
            <person name="Garvin B.E."/>
            <person name="Gibson G."/>
            <person name="Gilbert D."/>
            <person name="Gnerre S."/>
            <person name="Godfrey J."/>
            <person name="Good R."/>
            <person name="Gotea V."/>
            <person name="Gravely B."/>
            <person name="Greenberg A.J."/>
            <person name="Griffiths-Jones S."/>
            <person name="Gross S."/>
            <person name="Guigo R."/>
            <person name="Gustafson E.A."/>
            <person name="Haerty W."/>
            <person name="Hahn M.W."/>
            <person name="Halligan D.L."/>
            <person name="Halpern A.L."/>
            <person name="Halter G.M."/>
            <person name="Han M.V."/>
            <person name="Heger A."/>
            <person name="Hillier L."/>
            <person name="Hinrichs A.S."/>
            <person name="Holmes I."/>
            <person name="Hoskins R.A."/>
            <person name="Hubisz M.J."/>
            <person name="Hultmark D."/>
            <person name="Huntley M.A."/>
            <person name="Jaffe D.B."/>
            <person name="Jagadeeshan S."/>
            <person name="Jeck W.R."/>
            <person name="Johnson J."/>
            <person name="Jones C.D."/>
            <person name="Jordan W.C."/>
            <person name="Karpen G.H."/>
            <person name="Kataoka E."/>
            <person name="Keightley P.D."/>
            <person name="Kheradpour P."/>
            <person name="Kirkness E.F."/>
            <person name="Koerich L.B."/>
            <person name="Kristiansen K."/>
            <person name="Kudrna D."/>
            <person name="Kulathinal R.J."/>
            <person name="Kumar S."/>
            <person name="Kwok R."/>
            <person name="Lander E."/>
            <person name="Langley C.H."/>
            <person name="Lapoint R."/>
            <person name="Lazzaro B.P."/>
            <person name="Lee S.J."/>
            <person name="Levesque L."/>
            <person name="Li R."/>
            <person name="Lin C.F."/>
            <person name="Lin M.F."/>
            <person name="Lindblad-Toh K."/>
            <person name="Llopart A."/>
            <person name="Long M."/>
            <person name="Low L."/>
            <person name="Lozovsky E."/>
            <person name="Lu J."/>
            <person name="Luo M."/>
            <person name="Machado C.A."/>
            <person name="Makalowski W."/>
            <person name="Marzo M."/>
            <person name="Matsuda M."/>
            <person name="Matzkin L."/>
            <person name="McAllister B."/>
            <person name="McBride C.S."/>
            <person name="McKernan B."/>
            <person name="McKernan K."/>
            <person name="Mendez-Lago M."/>
            <person name="Minx P."/>
            <person name="Mollenhauer M.U."/>
            <person name="Montooth K."/>
            <person name="Mount S.M."/>
            <person name="Mu X."/>
            <person name="Myers E."/>
            <person name="Negre B."/>
            <person name="Newfeld S."/>
            <person name="Nielsen R."/>
            <person name="Noor M.A."/>
            <person name="O'Grady P."/>
            <person name="Pachter L."/>
            <person name="Papaceit M."/>
            <person name="Parisi M.J."/>
            <person name="Parisi M."/>
            <person name="Parts L."/>
            <person name="Pedersen J.S."/>
            <person name="Pesole G."/>
            <person name="Phillippy A.M."/>
            <person name="Ponting C.P."/>
            <person name="Pop M."/>
            <person name="Porcelli D."/>
            <person name="Powell J.R."/>
            <person name="Prohaska S."/>
            <person name="Pruitt K."/>
            <person name="Puig M."/>
            <person name="Quesneville H."/>
            <person name="Ram K.R."/>
            <person name="Rand D."/>
            <person name="Rasmussen M.D."/>
            <person name="Reed L.K."/>
            <person name="Reenan R."/>
            <person name="Reily A."/>
            <person name="Remington K.A."/>
            <person name="Rieger T.T."/>
            <person name="Ritchie M.G."/>
            <person name="Robin C."/>
            <person name="Rogers Y.H."/>
            <person name="Rohde C."/>
            <person name="Rozas J."/>
            <person name="Rubenfield M.J."/>
            <person name="Ruiz A."/>
            <person name="Russo S."/>
            <person name="Salzberg S.L."/>
            <person name="Sanchez-Gracia A."/>
            <person name="Saranga D.J."/>
            <person name="Sato H."/>
            <person name="Schaeffer S.W."/>
            <person name="Schatz M.C."/>
            <person name="Schlenke T."/>
            <person name="Schwartz R."/>
            <person name="Segarra C."/>
            <person name="Singh R.S."/>
            <person name="Sirot L."/>
            <person name="Sirota M."/>
            <person name="Sisneros N.B."/>
            <person name="Smith C.D."/>
            <person name="Smith T.F."/>
            <person name="Spieth J."/>
            <person name="Stage D.E."/>
            <person name="Stark A."/>
            <person name="Stephan W."/>
            <person name="Strausberg R.L."/>
            <person name="Strempel S."/>
            <person name="Sturgill D."/>
            <person name="Sutton G."/>
            <person name="Sutton G.G."/>
            <person name="Tao W."/>
            <person name="Teichmann S."/>
            <person name="Tobari Y.N."/>
            <person name="Tomimura Y."/>
            <person name="Tsolas J.M."/>
            <person name="Valente V.L."/>
            <person name="Venter E."/>
            <person name="Venter J.C."/>
            <person name="Vicario S."/>
            <person name="Vieira F.G."/>
            <person name="Vilella A.J."/>
            <person name="Villasante A."/>
            <person name="Walenz B."/>
            <person name="Wang J."/>
            <person name="Wasserman M."/>
            <person name="Watts T."/>
            <person name="Wilson D."/>
            <person name="Wilson R.K."/>
            <person name="Wing R.A."/>
            <person name="Wolfner M.F."/>
            <person name="Wong A."/>
            <person name="Wong G.K."/>
            <person name="Wu C.I."/>
            <person name="Wu G."/>
            <person name="Yamamoto D."/>
            <person name="Yang H.P."/>
            <person name="Yang S.P."/>
            <person name="Yorke J.A."/>
            <person name="Yoshida K."/>
            <person name="Zdobnov E."/>
            <person name="Zhang P."/>
            <person name="Zhang Y."/>
            <person name="Zimin A.V."/>
            <person name="Baldwin J."/>
            <person name="Abdouelleil A."/>
            <person name="Abdulkadir J."/>
            <person name="Abebe A."/>
            <person name="Abera B."/>
            <person name="Abreu J."/>
            <person name="Acer S.C."/>
            <person name="Aftuck L."/>
            <person name="Alexander A."/>
            <person name="An P."/>
            <person name="Anderson E."/>
            <person name="Anderson S."/>
            <person name="Arachi H."/>
            <person name="Azer M."/>
            <person name="Bachantsang P."/>
            <person name="Barry A."/>
            <person name="Bayul T."/>
            <person name="Berlin A."/>
            <person name="Bessette D."/>
            <person name="Bloom T."/>
            <person name="Blye J."/>
            <person name="Boguslavskiy L."/>
            <person name="Bonnet C."/>
            <person name="Boukhgalter B."/>
            <person name="Bourzgui I."/>
            <person name="Brown A."/>
            <person name="Cahill P."/>
            <person name="Channer S."/>
            <person name="Cheshatsang Y."/>
            <person name="Chuda L."/>
            <person name="Citroen M."/>
            <person name="Collymore A."/>
            <person name="Cooke P."/>
            <person name="Costello M."/>
            <person name="D'Aco K."/>
            <person name="Daza R."/>
            <person name="De Haan G."/>
            <person name="DeGray S."/>
            <person name="DeMaso C."/>
            <person name="Dhargay N."/>
            <person name="Dooley K."/>
            <person name="Dooley E."/>
            <person name="Doricent M."/>
            <person name="Dorje P."/>
            <person name="Dorjee K."/>
            <person name="Dupes A."/>
            <person name="Elong R."/>
            <person name="Falk J."/>
            <person name="Farina A."/>
            <person name="Faro S."/>
            <person name="Ferguson D."/>
            <person name="Fisher S."/>
            <person name="Foley C.D."/>
            <person name="Franke A."/>
            <person name="Friedrich D."/>
            <person name="Gadbois L."/>
            <person name="Gearin G."/>
            <person name="Gearin C.R."/>
            <person name="Giannoukos G."/>
            <person name="Goode T."/>
            <person name="Graham J."/>
            <person name="Grandbois E."/>
            <person name="Grewal S."/>
            <person name="Gyaltsen K."/>
            <person name="Hafez N."/>
            <person name="Hagos B."/>
            <person name="Hall J."/>
            <person name="Henson C."/>
            <person name="Hollinger A."/>
            <person name="Honan T."/>
            <person name="Huard M.D."/>
            <person name="Hughes L."/>
            <person name="Hurhula B."/>
            <person name="Husby M.E."/>
            <person name="Kamat A."/>
            <person name="Kanga B."/>
            <person name="Kashin S."/>
            <person name="Khazanovich D."/>
            <person name="Kisner P."/>
            <person name="Lance K."/>
            <person name="Lara M."/>
            <person name="Lee W."/>
            <person name="Lennon N."/>
            <person name="Letendre F."/>
            <person name="LeVine R."/>
            <person name="Lipovsky A."/>
            <person name="Liu X."/>
            <person name="Liu J."/>
            <person name="Liu S."/>
            <person name="Lokyitsang T."/>
            <person name="Lokyitsang Y."/>
            <person name="Lubonja R."/>
            <person name="Lui A."/>
            <person name="MacDonald P."/>
            <person name="Magnisalis V."/>
            <person name="Maru K."/>
            <person name="Matthews C."/>
            <person name="McCusker W."/>
            <person name="McDonough S."/>
            <person name="Mehta T."/>
            <person name="Meldrim J."/>
            <person name="Meneus L."/>
            <person name="Mihai O."/>
            <person name="Mihalev A."/>
            <person name="Mihova T."/>
            <person name="Mittelman R."/>
            <person name="Mlenga V."/>
            <person name="Montmayeur A."/>
            <person name="Mulrain L."/>
            <person name="Navidi A."/>
            <person name="Naylor J."/>
            <person name="Negash T."/>
            <person name="Nguyen T."/>
            <person name="Nguyen N."/>
            <person name="Nicol R."/>
            <person name="Norbu C."/>
            <person name="Norbu N."/>
            <person name="Novod N."/>
            <person name="O'Neill B."/>
            <person name="Osman S."/>
            <person name="Markiewicz E."/>
            <person name="Oyono O.L."/>
            <person name="Patti C."/>
            <person name="Phunkhang P."/>
            <person name="Pierre F."/>
            <person name="Priest M."/>
            <person name="Raghuraman S."/>
            <person name="Rege F."/>
            <person name="Reyes R."/>
            <person name="Rise C."/>
            <person name="Rogov P."/>
            <person name="Ross K."/>
            <person name="Ryan E."/>
            <person name="Settipalli S."/>
            <person name="Shea T."/>
            <person name="Sherpa N."/>
            <person name="Shi L."/>
            <person name="Shih D."/>
            <person name="Sparrow T."/>
            <person name="Spaulding J."/>
            <person name="Stalker J."/>
            <person name="Stange-Thomann N."/>
            <person name="Stavropoulos S."/>
            <person name="Stone C."/>
            <person name="Strader C."/>
            <person name="Tesfaye S."/>
            <person name="Thomson T."/>
            <person name="Thoulutsang Y."/>
            <person name="Thoulutsang D."/>
            <person name="Topham K."/>
            <person name="Topping I."/>
            <person name="Tsamla T."/>
            <person name="Vassiliev H."/>
            <person name="Vo A."/>
            <person name="Wangchuk T."/>
            <person name="Wangdi T."/>
            <person name="Weiand M."/>
            <person name="Wilkinson J."/>
            <person name="Wilson A."/>
            <person name="Yadav S."/>
            <person name="Young G."/>
            <person name="Yu Q."/>
            <person name="Zembek L."/>
            <person name="Zhong D."/>
            <person name="Zimmer A."/>
            <person name="Zwirko Z."/>
            <person name="Jaffe D.B."/>
            <person name="Alvarez P."/>
            <person name="Brockman W."/>
            <person name="Butler J."/>
            <person name="Chin C."/>
            <person name="Gnerre S."/>
            <person name="Grabherr M."/>
            <person name="Kleber M."/>
            <person name="Mauceli E."/>
            <person name="MacCallum I."/>
        </authorList>
    </citation>
    <scope>NUCLEOTIDE SEQUENCE [LARGE SCALE GENOMIC DNA]</scope>
    <source>
        <strain evidence="15">Tucson 14024-0371.13</strain>
    </source>
</reference>
<dbReference type="InterPro" id="IPR042568">
    <property type="entry name" value="QSOX_FAD-bd_sf"/>
</dbReference>
<comment type="similarity">
    <text evidence="2">Belongs to the quiescin-sulfhydryl oxidase (QSOX) family.</text>
</comment>
<protein>
    <recommendedName>
        <fullName evidence="10">Sulfhydryl oxidase</fullName>
        <ecNumber evidence="10">1.8.3.2</ecNumber>
    </recommendedName>
</protein>
<dbReference type="HOGENOM" id="CLU_020182_0_0_1"/>
<comment type="cofactor">
    <cofactor evidence="1 10">
        <name>FAD</name>
        <dbReference type="ChEBI" id="CHEBI:57692"/>
    </cofactor>
</comment>
<evidence type="ECO:0000256" key="6">
    <source>
        <dbReference type="ARBA" id="ARBA00023002"/>
    </source>
</evidence>
<keyword evidence="6 10" id="KW-0560">Oxidoreductase</keyword>
<evidence type="ECO:0000256" key="2">
    <source>
        <dbReference type="ARBA" id="ARBA00006041"/>
    </source>
</evidence>
<keyword evidence="5 10" id="KW-0274">FAD</keyword>